<dbReference type="Proteomes" id="UP000619376">
    <property type="component" value="Unassembled WGS sequence"/>
</dbReference>
<dbReference type="EMBL" id="BNAJ01000001">
    <property type="protein sequence ID" value="GHF30552.1"/>
    <property type="molecule type" value="Genomic_DNA"/>
</dbReference>
<dbReference type="EMBL" id="JACHFK010000001">
    <property type="protein sequence ID" value="MBB5375263.1"/>
    <property type="molecule type" value="Genomic_DNA"/>
</dbReference>
<evidence type="ECO:0000313" key="3">
    <source>
        <dbReference type="EMBL" id="MBB5375263.1"/>
    </source>
</evidence>
<proteinExistence type="predicted"/>
<gene>
    <name evidence="2" type="ORF">GCM10017781_03340</name>
    <name evidence="3" type="ORF">HNQ07_000707</name>
</gene>
<sequence length="78" mass="8812">MTRFDYLAGPDKPRKKDRKSAKKAGRARDDGGADPVEAVQVRRDTVRAVARELRHAQVGTVDDLVETLLLAWLRDRAR</sequence>
<reference evidence="5" key="2">
    <citation type="journal article" date="2019" name="Int. J. Syst. Evol. Microbiol.">
        <title>The Global Catalogue of Microorganisms (GCM) 10K type strain sequencing project: providing services to taxonomists for standard genome sequencing and annotation.</title>
        <authorList>
            <consortium name="The Broad Institute Genomics Platform"/>
            <consortium name="The Broad Institute Genome Sequencing Center for Infectious Disease"/>
            <person name="Wu L."/>
            <person name="Ma J."/>
        </authorList>
    </citation>
    <scope>NUCLEOTIDE SEQUENCE [LARGE SCALE GENOMIC DNA]</scope>
    <source>
        <strain evidence="5">CGMCC 1.18437</strain>
    </source>
</reference>
<accession>A0A7W8KDW7</accession>
<evidence type="ECO:0000256" key="1">
    <source>
        <dbReference type="SAM" id="MobiDB-lite"/>
    </source>
</evidence>
<reference evidence="2" key="1">
    <citation type="journal article" date="2014" name="Int. J. Syst. Evol. Microbiol.">
        <title>Complete genome of a new Firmicutes species belonging to the dominant human colonic microbiota ('Ruminococcus bicirculans') reveals two chromosomes and a selective capacity to utilize plant glucans.</title>
        <authorList>
            <consortium name="NISC Comparative Sequencing Program"/>
            <person name="Wegmann U."/>
            <person name="Louis P."/>
            <person name="Goesmann A."/>
            <person name="Henrissat B."/>
            <person name="Duncan S.H."/>
            <person name="Flint H.J."/>
        </authorList>
    </citation>
    <scope>NUCLEOTIDE SEQUENCE</scope>
    <source>
        <strain evidence="2">CGMCC 1.18437</strain>
    </source>
</reference>
<feature type="region of interest" description="Disordered" evidence="1">
    <location>
        <begin position="1"/>
        <end position="39"/>
    </location>
</feature>
<comment type="caution">
    <text evidence="3">The sequence shown here is derived from an EMBL/GenBank/DDBJ whole genome shotgun (WGS) entry which is preliminary data.</text>
</comment>
<keyword evidence="5" id="KW-1185">Reference proteome</keyword>
<feature type="compositionally biased region" description="Basic residues" evidence="1">
    <location>
        <begin position="13"/>
        <end position="25"/>
    </location>
</feature>
<dbReference type="RefSeq" id="WP_184109484.1">
    <property type="nucleotide sequence ID" value="NZ_BNAJ01000001.1"/>
</dbReference>
<name>A0A7W8KDW7_9DEIO</name>
<evidence type="ECO:0000313" key="5">
    <source>
        <dbReference type="Proteomes" id="UP000619376"/>
    </source>
</evidence>
<evidence type="ECO:0000313" key="2">
    <source>
        <dbReference type="EMBL" id="GHF30552.1"/>
    </source>
</evidence>
<dbReference type="Proteomes" id="UP000539473">
    <property type="component" value="Unassembled WGS sequence"/>
</dbReference>
<evidence type="ECO:0000313" key="4">
    <source>
        <dbReference type="Proteomes" id="UP000539473"/>
    </source>
</evidence>
<protein>
    <submittedName>
        <fullName evidence="3">Uncharacterized protein</fullName>
    </submittedName>
</protein>
<reference evidence="2" key="4">
    <citation type="submission" date="2024-05" db="EMBL/GenBank/DDBJ databases">
        <authorList>
            <person name="Sun Q."/>
            <person name="Zhou Y."/>
        </authorList>
    </citation>
    <scope>NUCLEOTIDE SEQUENCE</scope>
    <source>
        <strain evidence="2">CGMCC 1.18437</strain>
    </source>
</reference>
<organism evidence="3 4">
    <name type="scientific">Deinococcus metalli</name>
    <dbReference type="NCBI Taxonomy" id="1141878"/>
    <lineage>
        <taxon>Bacteria</taxon>
        <taxon>Thermotogati</taxon>
        <taxon>Deinococcota</taxon>
        <taxon>Deinococci</taxon>
        <taxon>Deinococcales</taxon>
        <taxon>Deinococcaceae</taxon>
        <taxon>Deinococcus</taxon>
    </lineage>
</organism>
<dbReference type="AlphaFoldDB" id="A0A7W8KDW7"/>
<reference evidence="3 4" key="3">
    <citation type="submission" date="2020-08" db="EMBL/GenBank/DDBJ databases">
        <title>Genomic Encyclopedia of Type Strains, Phase IV (KMG-IV): sequencing the most valuable type-strain genomes for metagenomic binning, comparative biology and taxonomic classification.</title>
        <authorList>
            <person name="Goeker M."/>
        </authorList>
    </citation>
    <scope>NUCLEOTIDE SEQUENCE [LARGE SCALE GENOMIC DNA]</scope>
    <source>
        <strain evidence="3 4">DSM 27521</strain>
    </source>
</reference>